<evidence type="ECO:0000259" key="5">
    <source>
        <dbReference type="PROSITE" id="PS50102"/>
    </source>
</evidence>
<evidence type="ECO:0000256" key="4">
    <source>
        <dbReference type="SAM" id="MobiDB-lite"/>
    </source>
</evidence>
<gene>
    <name evidence="6" type="ORF">N7509_011342</name>
</gene>
<dbReference type="SMART" id="SM00360">
    <property type="entry name" value="RRM"/>
    <property type="match status" value="1"/>
</dbReference>
<dbReference type="PROSITE" id="PS50102">
    <property type="entry name" value="RRM"/>
    <property type="match status" value="1"/>
</dbReference>
<feature type="compositionally biased region" description="Polar residues" evidence="4">
    <location>
        <begin position="48"/>
        <end position="62"/>
    </location>
</feature>
<dbReference type="SUPFAM" id="SSF54928">
    <property type="entry name" value="RNA-binding domain, RBD"/>
    <property type="match status" value="1"/>
</dbReference>
<dbReference type="RefSeq" id="XP_056486599.1">
    <property type="nucleotide sequence ID" value="XM_056635979.1"/>
</dbReference>
<feature type="compositionally biased region" description="Low complexity" evidence="4">
    <location>
        <begin position="1"/>
        <end position="24"/>
    </location>
</feature>
<dbReference type="InterPro" id="IPR012677">
    <property type="entry name" value="Nucleotide-bd_a/b_plait_sf"/>
</dbReference>
<dbReference type="Gene3D" id="3.30.70.330">
    <property type="match status" value="1"/>
</dbReference>
<evidence type="ECO:0000313" key="6">
    <source>
        <dbReference type="EMBL" id="KAJ5388801.1"/>
    </source>
</evidence>
<comment type="caution">
    <text evidence="6">The sequence shown here is derived from an EMBL/GenBank/DDBJ whole genome shotgun (WGS) entry which is preliminary data.</text>
</comment>
<dbReference type="InterPro" id="IPR000504">
    <property type="entry name" value="RRM_dom"/>
</dbReference>
<organism evidence="6 7">
    <name type="scientific">Penicillium cosmopolitanum</name>
    <dbReference type="NCBI Taxonomy" id="1131564"/>
    <lineage>
        <taxon>Eukaryota</taxon>
        <taxon>Fungi</taxon>
        <taxon>Dikarya</taxon>
        <taxon>Ascomycota</taxon>
        <taxon>Pezizomycotina</taxon>
        <taxon>Eurotiomycetes</taxon>
        <taxon>Eurotiomycetidae</taxon>
        <taxon>Eurotiales</taxon>
        <taxon>Aspergillaceae</taxon>
        <taxon>Penicillium</taxon>
    </lineage>
</organism>
<dbReference type="PANTHER" id="PTHR24012">
    <property type="entry name" value="RNA BINDING PROTEIN"/>
    <property type="match status" value="1"/>
</dbReference>
<feature type="region of interest" description="Disordered" evidence="4">
    <location>
        <begin position="1"/>
        <end position="62"/>
    </location>
</feature>
<keyword evidence="7" id="KW-1185">Reference proteome</keyword>
<evidence type="ECO:0000256" key="1">
    <source>
        <dbReference type="ARBA" id="ARBA00022737"/>
    </source>
</evidence>
<dbReference type="OrthoDB" id="271725at2759"/>
<protein>
    <recommendedName>
        <fullName evidence="5">RRM domain-containing protein</fullName>
    </recommendedName>
</protein>
<feature type="compositionally biased region" description="Polar residues" evidence="4">
    <location>
        <begin position="485"/>
        <end position="494"/>
    </location>
</feature>
<feature type="region of interest" description="Disordered" evidence="4">
    <location>
        <begin position="548"/>
        <end position="606"/>
    </location>
</feature>
<name>A0A9W9VT06_9EURO</name>
<feature type="region of interest" description="Disordered" evidence="4">
    <location>
        <begin position="485"/>
        <end position="506"/>
    </location>
</feature>
<reference evidence="6" key="1">
    <citation type="submission" date="2022-12" db="EMBL/GenBank/DDBJ databases">
        <authorList>
            <person name="Petersen C."/>
        </authorList>
    </citation>
    <scope>NUCLEOTIDE SEQUENCE</scope>
    <source>
        <strain evidence="6">IBT 29677</strain>
    </source>
</reference>
<keyword evidence="2 3" id="KW-0694">RNA-binding</keyword>
<evidence type="ECO:0000256" key="3">
    <source>
        <dbReference type="PROSITE-ProRule" id="PRU00176"/>
    </source>
</evidence>
<reference evidence="6" key="2">
    <citation type="journal article" date="2023" name="IMA Fungus">
        <title>Comparative genomic study of the Penicillium genus elucidates a diverse pangenome and 15 lateral gene transfer events.</title>
        <authorList>
            <person name="Petersen C."/>
            <person name="Sorensen T."/>
            <person name="Nielsen M.R."/>
            <person name="Sondergaard T.E."/>
            <person name="Sorensen J.L."/>
            <person name="Fitzpatrick D.A."/>
            <person name="Frisvad J.C."/>
            <person name="Nielsen K.L."/>
        </authorList>
    </citation>
    <scope>NUCLEOTIDE SEQUENCE</scope>
    <source>
        <strain evidence="6">IBT 29677</strain>
    </source>
</reference>
<dbReference type="GO" id="GO:0003723">
    <property type="term" value="F:RNA binding"/>
    <property type="evidence" value="ECO:0007669"/>
    <property type="project" value="UniProtKB-UniRule"/>
</dbReference>
<evidence type="ECO:0000256" key="2">
    <source>
        <dbReference type="ARBA" id="ARBA00022884"/>
    </source>
</evidence>
<feature type="compositionally biased region" description="Polar residues" evidence="4">
    <location>
        <begin position="554"/>
        <end position="563"/>
    </location>
</feature>
<evidence type="ECO:0000313" key="7">
    <source>
        <dbReference type="Proteomes" id="UP001147747"/>
    </source>
</evidence>
<keyword evidence="1" id="KW-0677">Repeat</keyword>
<dbReference type="Pfam" id="PF00076">
    <property type="entry name" value="RRM_1"/>
    <property type="match status" value="1"/>
</dbReference>
<sequence length="606" mass="66871">MHHQSSQNTSSSSSGPSSNGQAGQYYNDPRSSYPSTYNQAAKTPAREVNSSGPQVYNGSNMQNQRNKFTSKAAAPITVNSNLDWSAANRAYNSPLILVPNSSLFGGIPQVSSFVTSPITGQTDQVNQFPYVPTGVYQNLGSMISGTYSPWPYVMNYDLQDNKQSAWSQADQKGAQNENGGSLQYYPTPFVPSLDGASLTGYSYPSMFPQVGPLSLPAYQMMKTTNGYVIQDLDALTQQDPAIPRAVPAMWTNPSELTLAKCLENREGITNVYIRGFLQRLLTICCMLTPFDSERSSVARPSSTWTQVFAKGIFGFVQYYSFESCENCIRGFFYLGYQASFAQKSRNSRLKDLEDRGSTNIYCTNIPIDWTEADLRRHFEPYRVVSEKISRDDKTGVSKEVGFARFESREIAERVLSEFHNTTVKENSVKLLLRFADTKAQKMLKQQSNERRAYRAGEYNYSVEVVQGSTPSPSVQRLQQAGTLLTPNSQGSFASPTGMGPGANWTPATSISPTFALMKDSANSARHSSLSSRSLNALESTPVYRRRFANRRSMTDISAGSSKTAVPDSPTLEPRSYMSSPRKENIKGGSLSPLPSRMETMTPASVT</sequence>
<feature type="compositionally biased region" description="Polar residues" evidence="4">
    <location>
        <begin position="29"/>
        <end position="41"/>
    </location>
</feature>
<dbReference type="InterPro" id="IPR035979">
    <property type="entry name" value="RBD_domain_sf"/>
</dbReference>
<feature type="domain" description="RRM" evidence="5">
    <location>
        <begin position="358"/>
        <end position="437"/>
    </location>
</feature>
<dbReference type="Proteomes" id="UP001147747">
    <property type="component" value="Unassembled WGS sequence"/>
</dbReference>
<accession>A0A9W9VT06</accession>
<dbReference type="AlphaFoldDB" id="A0A9W9VT06"/>
<dbReference type="GeneID" id="81374959"/>
<proteinExistence type="predicted"/>
<dbReference type="EMBL" id="JAPZBU010000009">
    <property type="protein sequence ID" value="KAJ5388801.1"/>
    <property type="molecule type" value="Genomic_DNA"/>
</dbReference>